<reference evidence="2 3" key="1">
    <citation type="submission" date="2024-06" db="EMBL/GenBank/DDBJ databases">
        <title>The Natural Products Discovery Center: Release of the First 8490 Sequenced Strains for Exploring Actinobacteria Biosynthetic Diversity.</title>
        <authorList>
            <person name="Kalkreuter E."/>
            <person name="Kautsar S.A."/>
            <person name="Yang D."/>
            <person name="Bader C.D."/>
            <person name="Teijaro C.N."/>
            <person name="Fluegel L."/>
            <person name="Davis C.M."/>
            <person name="Simpson J.R."/>
            <person name="Lauterbach L."/>
            <person name="Steele A.D."/>
            <person name="Gui C."/>
            <person name="Meng S."/>
            <person name="Li G."/>
            <person name="Viehrig K."/>
            <person name="Ye F."/>
            <person name="Su P."/>
            <person name="Kiefer A.F."/>
            <person name="Nichols A."/>
            <person name="Cepeda A.J."/>
            <person name="Yan W."/>
            <person name="Fan B."/>
            <person name="Jiang Y."/>
            <person name="Adhikari A."/>
            <person name="Zheng C.-J."/>
            <person name="Schuster L."/>
            <person name="Cowan T.M."/>
            <person name="Smanski M.J."/>
            <person name="Chevrette M.G."/>
            <person name="De Carvalho L.P.S."/>
            <person name="Shen B."/>
        </authorList>
    </citation>
    <scope>NUCLEOTIDE SEQUENCE [LARGE SCALE GENOMIC DNA]</scope>
    <source>
        <strain evidence="2 3">NPDC050100</strain>
    </source>
</reference>
<dbReference type="PANTHER" id="PTHR21310">
    <property type="entry name" value="AMINOGLYCOSIDE PHOSPHOTRANSFERASE-RELATED-RELATED"/>
    <property type="match status" value="1"/>
</dbReference>
<dbReference type="SUPFAM" id="SSF56112">
    <property type="entry name" value="Protein kinase-like (PK-like)"/>
    <property type="match status" value="1"/>
</dbReference>
<keyword evidence="3" id="KW-1185">Reference proteome</keyword>
<sequence>MMIWNVALPDDWESRVRSALANVRDDLARGALHPLGAGMESVALRLDPPDGDGGTSFVLRFPYNEDGAEGIACEAALLPELAEHLPLPIPRFAFTAPNPLGPGEFCCYPAVPGESLSEEDWHRRGLLDEPAPIRRIAALIDAIHAFPVGRARELGVPESDPRAEFGERLDLLRAEVVPALPSSESRTLVAAFEDYIGDDACFDYEPVLIHADISLDHLLVTGTDVTGLIDFGDTTIGDPDYDLCYLWSETGPGFTQRLQELRGVPFTDRLQRKLRFWELADAAADVLHGIEHGHSEFRDESLAVLRGLLTQRGSGSNAEASHGYTADVR</sequence>
<feature type="domain" description="Aminoglycoside phosphotransferase" evidence="1">
    <location>
        <begin position="51"/>
        <end position="261"/>
    </location>
</feature>
<dbReference type="InterPro" id="IPR011009">
    <property type="entry name" value="Kinase-like_dom_sf"/>
</dbReference>
<evidence type="ECO:0000259" key="1">
    <source>
        <dbReference type="Pfam" id="PF01636"/>
    </source>
</evidence>
<gene>
    <name evidence="2" type="ORF">AB0I59_15695</name>
</gene>
<protein>
    <submittedName>
        <fullName evidence="2">Phosphotransferase</fullName>
    </submittedName>
</protein>
<proteinExistence type="predicted"/>
<name>A0ABV3GEM9_MICGL</name>
<dbReference type="Gene3D" id="3.90.1200.10">
    <property type="match status" value="1"/>
</dbReference>
<dbReference type="InterPro" id="IPR002575">
    <property type="entry name" value="Aminoglycoside_PTrfase"/>
</dbReference>
<dbReference type="EMBL" id="JBFALK010000007">
    <property type="protein sequence ID" value="MEV0970082.1"/>
    <property type="molecule type" value="Genomic_DNA"/>
</dbReference>
<dbReference type="InterPro" id="IPR051678">
    <property type="entry name" value="AGP_Transferase"/>
</dbReference>
<dbReference type="Proteomes" id="UP001551675">
    <property type="component" value="Unassembled WGS sequence"/>
</dbReference>
<comment type="caution">
    <text evidence="2">The sequence shown here is derived from an EMBL/GenBank/DDBJ whole genome shotgun (WGS) entry which is preliminary data.</text>
</comment>
<evidence type="ECO:0000313" key="2">
    <source>
        <dbReference type="EMBL" id="MEV0970082.1"/>
    </source>
</evidence>
<dbReference type="Pfam" id="PF01636">
    <property type="entry name" value="APH"/>
    <property type="match status" value="1"/>
</dbReference>
<evidence type="ECO:0000313" key="3">
    <source>
        <dbReference type="Proteomes" id="UP001551675"/>
    </source>
</evidence>
<dbReference type="RefSeq" id="WP_358133276.1">
    <property type="nucleotide sequence ID" value="NZ_JBFALK010000007.1"/>
</dbReference>
<dbReference type="PANTHER" id="PTHR21310:SF42">
    <property type="entry name" value="BIFUNCTIONAL AAC_APH"/>
    <property type="match status" value="1"/>
</dbReference>
<accession>A0ABV3GEM9</accession>
<dbReference type="Gene3D" id="3.30.200.20">
    <property type="entry name" value="Phosphorylase Kinase, domain 1"/>
    <property type="match status" value="1"/>
</dbReference>
<organism evidence="2 3">
    <name type="scientific">Microtetraspora glauca</name>
    <dbReference type="NCBI Taxonomy" id="1996"/>
    <lineage>
        <taxon>Bacteria</taxon>
        <taxon>Bacillati</taxon>
        <taxon>Actinomycetota</taxon>
        <taxon>Actinomycetes</taxon>
        <taxon>Streptosporangiales</taxon>
        <taxon>Streptosporangiaceae</taxon>
        <taxon>Microtetraspora</taxon>
    </lineage>
</organism>